<dbReference type="PANTHER" id="PTHR33993:SF2">
    <property type="entry name" value="VOC DOMAIN-CONTAINING PROTEIN"/>
    <property type="match status" value="1"/>
</dbReference>
<proteinExistence type="predicted"/>
<dbReference type="Pfam" id="PF22677">
    <property type="entry name" value="Ble-like_N"/>
    <property type="match status" value="1"/>
</dbReference>
<sequence length="124" mass="13607">MDKVVHFEVPFEDGDRARTFYREAFGWQLGSVPGMEYTMATTTDTDDQGRPTEPGAINGGMFAREQPFTGPVLIMGVDDIDDKLAQIEKAGGTVAVPRQPVGDMGYCAYFHDTEGNLLGIWQNA</sequence>
<dbReference type="CDD" id="cd07247">
    <property type="entry name" value="SgaA_N_like"/>
    <property type="match status" value="1"/>
</dbReference>
<organism evidence="3 4">
    <name type="scientific">Paractinoplanes deccanensis</name>
    <dbReference type="NCBI Taxonomy" id="113561"/>
    <lineage>
        <taxon>Bacteria</taxon>
        <taxon>Bacillati</taxon>
        <taxon>Actinomycetota</taxon>
        <taxon>Actinomycetes</taxon>
        <taxon>Micromonosporales</taxon>
        <taxon>Micromonosporaceae</taxon>
        <taxon>Paractinoplanes</taxon>
    </lineage>
</organism>
<dbReference type="PANTHER" id="PTHR33993">
    <property type="entry name" value="GLYOXALASE-RELATED"/>
    <property type="match status" value="1"/>
</dbReference>
<evidence type="ECO:0000313" key="3">
    <source>
        <dbReference type="EMBL" id="GID75939.1"/>
    </source>
</evidence>
<dbReference type="EMBL" id="BOMI01000087">
    <property type="protein sequence ID" value="GID75939.1"/>
    <property type="molecule type" value="Genomic_DNA"/>
</dbReference>
<gene>
    <name evidence="3" type="ORF">Ade02nite_45800</name>
</gene>
<accession>A0ABQ3Y7H6</accession>
<dbReference type="Gene3D" id="3.10.180.10">
    <property type="entry name" value="2,3-Dihydroxybiphenyl 1,2-Dioxygenase, domain 1"/>
    <property type="match status" value="1"/>
</dbReference>
<dbReference type="RefSeq" id="WP_203767362.1">
    <property type="nucleotide sequence ID" value="NZ_BAAABO010000046.1"/>
</dbReference>
<dbReference type="PROSITE" id="PS51819">
    <property type="entry name" value="VOC"/>
    <property type="match status" value="1"/>
</dbReference>
<dbReference type="SUPFAM" id="SSF54593">
    <property type="entry name" value="Glyoxalase/Bleomycin resistance protein/Dihydroxybiphenyl dioxygenase"/>
    <property type="match status" value="1"/>
</dbReference>
<dbReference type="InterPro" id="IPR037523">
    <property type="entry name" value="VOC_core"/>
</dbReference>
<dbReference type="InterPro" id="IPR052164">
    <property type="entry name" value="Anthracycline_SecMetBiosynth"/>
</dbReference>
<evidence type="ECO:0000313" key="4">
    <source>
        <dbReference type="Proteomes" id="UP000609879"/>
    </source>
</evidence>
<keyword evidence="4" id="KW-1185">Reference proteome</keyword>
<comment type="caution">
    <text evidence="3">The sequence shown here is derived from an EMBL/GenBank/DDBJ whole genome shotgun (WGS) entry which is preliminary data.</text>
</comment>
<dbReference type="Proteomes" id="UP000609879">
    <property type="component" value="Unassembled WGS sequence"/>
</dbReference>
<name>A0ABQ3Y7H6_9ACTN</name>
<feature type="region of interest" description="Disordered" evidence="1">
    <location>
        <begin position="40"/>
        <end position="62"/>
    </location>
</feature>
<reference evidence="3 4" key="1">
    <citation type="submission" date="2021-01" db="EMBL/GenBank/DDBJ databases">
        <title>Whole genome shotgun sequence of Actinoplanes deccanensis NBRC 13994.</title>
        <authorList>
            <person name="Komaki H."/>
            <person name="Tamura T."/>
        </authorList>
    </citation>
    <scope>NUCLEOTIDE SEQUENCE [LARGE SCALE GENOMIC DNA]</scope>
    <source>
        <strain evidence="3 4">NBRC 13994</strain>
    </source>
</reference>
<feature type="domain" description="VOC" evidence="2">
    <location>
        <begin position="3"/>
        <end position="123"/>
    </location>
</feature>
<protein>
    <submittedName>
        <fullName evidence="3">Glyoxalase</fullName>
    </submittedName>
</protein>
<evidence type="ECO:0000259" key="2">
    <source>
        <dbReference type="PROSITE" id="PS51819"/>
    </source>
</evidence>
<dbReference type="InterPro" id="IPR053863">
    <property type="entry name" value="Glyoxy/Ble-like_N"/>
</dbReference>
<dbReference type="InterPro" id="IPR029068">
    <property type="entry name" value="Glyas_Bleomycin-R_OHBP_Dase"/>
</dbReference>
<evidence type="ECO:0000256" key="1">
    <source>
        <dbReference type="SAM" id="MobiDB-lite"/>
    </source>
</evidence>